<feature type="domain" description="Thiamine phosphate synthase/TenI" evidence="12">
    <location>
        <begin position="13"/>
        <end position="196"/>
    </location>
</feature>
<evidence type="ECO:0000259" key="12">
    <source>
        <dbReference type="Pfam" id="PF02581"/>
    </source>
</evidence>
<dbReference type="RefSeq" id="WP_058439172.1">
    <property type="nucleotide sequence ID" value="NZ_KQ758903.1"/>
</dbReference>
<dbReference type="NCBIfam" id="TIGR00693">
    <property type="entry name" value="thiE"/>
    <property type="match status" value="1"/>
</dbReference>
<dbReference type="UniPathway" id="UPA00060">
    <property type="reaction ID" value="UER00141"/>
</dbReference>
<dbReference type="GO" id="GO:0005737">
    <property type="term" value="C:cytoplasm"/>
    <property type="evidence" value="ECO:0007669"/>
    <property type="project" value="TreeGrafter"/>
</dbReference>
<evidence type="ECO:0000256" key="2">
    <source>
        <dbReference type="ARBA" id="ARBA00022679"/>
    </source>
</evidence>
<comment type="cofactor">
    <cofactor evidence="9">
        <name>Mg(2+)</name>
        <dbReference type="ChEBI" id="CHEBI:18420"/>
    </cofactor>
    <text evidence="9">Binds 1 Mg(2+) ion per subunit.</text>
</comment>
<dbReference type="STRING" id="1217799.DEALK_09870"/>
<evidence type="ECO:0000256" key="7">
    <source>
        <dbReference type="ARBA" id="ARBA00047851"/>
    </source>
</evidence>
<dbReference type="GO" id="GO:0004789">
    <property type="term" value="F:thiamine-phosphate diphosphorylase activity"/>
    <property type="evidence" value="ECO:0007669"/>
    <property type="project" value="UniProtKB-UniRule"/>
</dbReference>
<dbReference type="GO" id="GO:0000287">
    <property type="term" value="F:magnesium ion binding"/>
    <property type="evidence" value="ECO:0007669"/>
    <property type="project" value="UniProtKB-UniRule"/>
</dbReference>
<sequence length="218" mass="23376">MMLPRNRLPETDIYAVLSSSHCRGRGNVETARLLLEAGVKIIQYREKDFPSAQNYSECRAIRDLCRQHEACFIVNDDALLARSVEADGLHLGQDDIAPESARTIVGGQMLIGLSVSTAPQVDAAVNQTEVDYLGVGPIFEARTTKPDASPPGNLELLDYSLFRSKVPIVAIGGIGLENAGEVAARGRVILAMISGLIGAEDIGQRVLEIRSAIGKAHG</sequence>
<proteinExistence type="inferred from homology"/>
<name>A0A0W0GHX0_9CHLR</name>
<evidence type="ECO:0000256" key="11">
    <source>
        <dbReference type="RuleBase" id="RU004253"/>
    </source>
</evidence>
<feature type="binding site" evidence="9">
    <location>
        <begin position="193"/>
        <end position="194"/>
    </location>
    <ligand>
        <name>2-[(2R,5Z)-2-carboxy-4-methylthiazol-5(2H)-ylidene]ethyl phosphate</name>
        <dbReference type="ChEBI" id="CHEBI:62899"/>
    </ligand>
</feature>
<dbReference type="Gene3D" id="3.20.20.70">
    <property type="entry name" value="Aldolase class I"/>
    <property type="match status" value="1"/>
</dbReference>
<keyword evidence="5 9" id="KW-0784">Thiamine biosynthesis</keyword>
<dbReference type="EMBL" id="LFDV01000002">
    <property type="protein sequence ID" value="KTB48142.1"/>
    <property type="molecule type" value="Genomic_DNA"/>
</dbReference>
<dbReference type="AlphaFoldDB" id="A0A0W0GHX0"/>
<comment type="catalytic activity">
    <reaction evidence="8 9 10">
        <text>2-[(2R,5Z)-2-carboxy-4-methylthiazol-5(2H)-ylidene]ethyl phosphate + 4-amino-2-methyl-5-(diphosphooxymethyl)pyrimidine + 2 H(+) = thiamine phosphate + CO2 + diphosphate</text>
        <dbReference type="Rhea" id="RHEA:47844"/>
        <dbReference type="ChEBI" id="CHEBI:15378"/>
        <dbReference type="ChEBI" id="CHEBI:16526"/>
        <dbReference type="ChEBI" id="CHEBI:33019"/>
        <dbReference type="ChEBI" id="CHEBI:37575"/>
        <dbReference type="ChEBI" id="CHEBI:57841"/>
        <dbReference type="ChEBI" id="CHEBI:62899"/>
        <dbReference type="EC" id="2.5.1.3"/>
    </reaction>
</comment>
<dbReference type="EC" id="2.5.1.3" evidence="9"/>
<feature type="binding site" evidence="9">
    <location>
        <begin position="43"/>
        <end position="47"/>
    </location>
    <ligand>
        <name>4-amino-2-methyl-5-(diphosphooxymethyl)pyrimidine</name>
        <dbReference type="ChEBI" id="CHEBI:57841"/>
    </ligand>
</feature>
<keyword evidence="3 9" id="KW-0479">Metal-binding</keyword>
<keyword evidence="2 9" id="KW-0808">Transferase</keyword>
<feature type="binding site" evidence="9">
    <location>
        <position position="95"/>
    </location>
    <ligand>
        <name>Mg(2+)</name>
        <dbReference type="ChEBI" id="CHEBI:18420"/>
    </ligand>
</feature>
<comment type="pathway">
    <text evidence="1 9 11">Cofactor biosynthesis; thiamine diphosphate biosynthesis; thiamine phosphate from 4-amino-2-methyl-5-diphosphomethylpyrimidine and 4-methyl-5-(2-phosphoethyl)-thiazole: step 1/1.</text>
</comment>
<dbReference type="PANTHER" id="PTHR20857">
    <property type="entry name" value="THIAMINE-PHOSPHATE PYROPHOSPHORYLASE"/>
    <property type="match status" value="1"/>
</dbReference>
<keyword evidence="4 9" id="KW-0460">Magnesium</keyword>
<comment type="function">
    <text evidence="9">Condenses 4-methyl-5-(beta-hydroxyethyl)thiazole monophosphate (THZ-P) and 2-methyl-4-amino-5-hydroxymethyl pyrimidine pyrophosphate (HMP-PP) to form thiamine monophosphate (TMP).</text>
</comment>
<evidence type="ECO:0000256" key="1">
    <source>
        <dbReference type="ARBA" id="ARBA00005165"/>
    </source>
</evidence>
<evidence type="ECO:0000256" key="8">
    <source>
        <dbReference type="ARBA" id="ARBA00047883"/>
    </source>
</evidence>
<dbReference type="Proteomes" id="UP000053947">
    <property type="component" value="Unassembled WGS sequence"/>
</dbReference>
<comment type="catalytic activity">
    <reaction evidence="6 9 10">
        <text>4-methyl-5-(2-phosphooxyethyl)-thiazole + 4-amino-2-methyl-5-(diphosphooxymethyl)pyrimidine + H(+) = thiamine phosphate + diphosphate</text>
        <dbReference type="Rhea" id="RHEA:22328"/>
        <dbReference type="ChEBI" id="CHEBI:15378"/>
        <dbReference type="ChEBI" id="CHEBI:33019"/>
        <dbReference type="ChEBI" id="CHEBI:37575"/>
        <dbReference type="ChEBI" id="CHEBI:57841"/>
        <dbReference type="ChEBI" id="CHEBI:58296"/>
        <dbReference type="EC" id="2.5.1.3"/>
    </reaction>
</comment>
<evidence type="ECO:0000313" key="13">
    <source>
        <dbReference type="EMBL" id="KTB48142.1"/>
    </source>
</evidence>
<comment type="caution">
    <text evidence="13">The sequence shown here is derived from an EMBL/GenBank/DDBJ whole genome shotgun (WGS) entry which is preliminary data.</text>
</comment>
<evidence type="ECO:0000256" key="10">
    <source>
        <dbReference type="RuleBase" id="RU003826"/>
    </source>
</evidence>
<feature type="binding site" evidence="9">
    <location>
        <position position="75"/>
    </location>
    <ligand>
        <name>4-amino-2-methyl-5-(diphosphooxymethyl)pyrimidine</name>
        <dbReference type="ChEBI" id="CHEBI:57841"/>
    </ligand>
</feature>
<dbReference type="Pfam" id="PF02581">
    <property type="entry name" value="TMP-TENI"/>
    <property type="match status" value="1"/>
</dbReference>
<comment type="similarity">
    <text evidence="9 10">Belongs to the thiamine-phosphate synthase family.</text>
</comment>
<evidence type="ECO:0000313" key="14">
    <source>
        <dbReference type="Proteomes" id="UP000053947"/>
    </source>
</evidence>
<protein>
    <recommendedName>
        <fullName evidence="9">Thiamine-phosphate synthase</fullName>
        <shortName evidence="9">TP synthase</shortName>
        <shortName evidence="9">TPS</shortName>
        <ecNumber evidence="9">2.5.1.3</ecNumber>
    </recommendedName>
    <alternativeName>
        <fullName evidence="9">Thiamine-phosphate pyrophosphorylase</fullName>
        <shortName evidence="9">TMP pyrophosphorylase</shortName>
        <shortName evidence="9">TMP-PPase</shortName>
    </alternativeName>
</protein>
<accession>A0A0W0GHX0</accession>
<evidence type="ECO:0000256" key="3">
    <source>
        <dbReference type="ARBA" id="ARBA00022723"/>
    </source>
</evidence>
<dbReference type="HAMAP" id="MF_00097">
    <property type="entry name" value="TMP_synthase"/>
    <property type="match status" value="1"/>
</dbReference>
<dbReference type="PATRIC" id="fig|1217799.6.peg.1017"/>
<feature type="binding site" evidence="9">
    <location>
        <position position="76"/>
    </location>
    <ligand>
        <name>Mg(2+)</name>
        <dbReference type="ChEBI" id="CHEBI:18420"/>
    </ligand>
</feature>
<comment type="caution">
    <text evidence="9">Lacks conserved residue(s) required for the propagation of feature annotation.</text>
</comment>
<evidence type="ECO:0000256" key="4">
    <source>
        <dbReference type="ARBA" id="ARBA00022842"/>
    </source>
</evidence>
<dbReference type="CDD" id="cd00564">
    <property type="entry name" value="TMP_TenI"/>
    <property type="match status" value="1"/>
</dbReference>
<dbReference type="PANTHER" id="PTHR20857:SF15">
    <property type="entry name" value="THIAMINE-PHOSPHATE SYNTHASE"/>
    <property type="match status" value="1"/>
</dbReference>
<dbReference type="InterPro" id="IPR034291">
    <property type="entry name" value="TMP_synthase"/>
</dbReference>
<dbReference type="GO" id="GO:0009229">
    <property type="term" value="P:thiamine diphosphate biosynthetic process"/>
    <property type="evidence" value="ECO:0007669"/>
    <property type="project" value="UniProtKB-UniRule"/>
</dbReference>
<feature type="binding site" evidence="9">
    <location>
        <position position="173"/>
    </location>
    <ligand>
        <name>2-[(2R,5Z)-2-carboxy-4-methylthiazol-5(2H)-ylidene]ethyl phosphate</name>
        <dbReference type="ChEBI" id="CHEBI:62899"/>
    </ligand>
</feature>
<evidence type="ECO:0000256" key="9">
    <source>
        <dbReference type="HAMAP-Rule" id="MF_00097"/>
    </source>
</evidence>
<evidence type="ECO:0000256" key="5">
    <source>
        <dbReference type="ARBA" id="ARBA00022977"/>
    </source>
</evidence>
<dbReference type="SUPFAM" id="SSF51391">
    <property type="entry name" value="Thiamin phosphate synthase"/>
    <property type="match status" value="1"/>
</dbReference>
<dbReference type="GO" id="GO:0009228">
    <property type="term" value="P:thiamine biosynthetic process"/>
    <property type="evidence" value="ECO:0007669"/>
    <property type="project" value="UniProtKB-KW"/>
</dbReference>
<organism evidence="13 14">
    <name type="scientific">Dehalogenimonas alkenigignens</name>
    <dbReference type="NCBI Taxonomy" id="1217799"/>
    <lineage>
        <taxon>Bacteria</taxon>
        <taxon>Bacillati</taxon>
        <taxon>Chloroflexota</taxon>
        <taxon>Dehalococcoidia</taxon>
        <taxon>Dehalococcoidales</taxon>
        <taxon>Dehalococcoidaceae</taxon>
        <taxon>Dehalogenimonas</taxon>
    </lineage>
</organism>
<dbReference type="InterPro" id="IPR036206">
    <property type="entry name" value="ThiamineP_synth_sf"/>
</dbReference>
<feature type="binding site" evidence="9">
    <location>
        <position position="114"/>
    </location>
    <ligand>
        <name>4-amino-2-methyl-5-(diphosphooxymethyl)pyrimidine</name>
        <dbReference type="ChEBI" id="CHEBI:57841"/>
    </ligand>
</feature>
<evidence type="ECO:0000256" key="6">
    <source>
        <dbReference type="ARBA" id="ARBA00047334"/>
    </source>
</evidence>
<reference evidence="13 14" key="1">
    <citation type="submission" date="2015-06" db="EMBL/GenBank/DDBJ databases">
        <title>Genome sequence of the organohalide-respiring Dehalogenimonas alkenigignens type strain (IP3-3T).</title>
        <authorList>
            <person name="Key T.A."/>
            <person name="Richmond D.P."/>
            <person name="Bowman K.S."/>
            <person name="Cho Y.-J."/>
            <person name="Chun J."/>
            <person name="da Costa M.S."/>
            <person name="Rainey F.A."/>
            <person name="Moe W.M."/>
        </authorList>
    </citation>
    <scope>NUCLEOTIDE SEQUENCE [LARGE SCALE GENOMIC DNA]</scope>
    <source>
        <strain evidence="13 14">IP3-3</strain>
    </source>
</reference>
<dbReference type="InterPro" id="IPR013785">
    <property type="entry name" value="Aldolase_TIM"/>
</dbReference>
<dbReference type="InterPro" id="IPR022998">
    <property type="entry name" value="ThiamineP_synth_TenI"/>
</dbReference>
<gene>
    <name evidence="9" type="primary">thiE</name>
    <name evidence="13" type="ORF">DEALK_09870</name>
</gene>
<keyword evidence="14" id="KW-1185">Reference proteome</keyword>
<comment type="catalytic activity">
    <reaction evidence="7 9 10">
        <text>2-(2-carboxy-4-methylthiazol-5-yl)ethyl phosphate + 4-amino-2-methyl-5-(diphosphooxymethyl)pyrimidine + 2 H(+) = thiamine phosphate + CO2 + diphosphate</text>
        <dbReference type="Rhea" id="RHEA:47848"/>
        <dbReference type="ChEBI" id="CHEBI:15378"/>
        <dbReference type="ChEBI" id="CHEBI:16526"/>
        <dbReference type="ChEBI" id="CHEBI:33019"/>
        <dbReference type="ChEBI" id="CHEBI:37575"/>
        <dbReference type="ChEBI" id="CHEBI:57841"/>
        <dbReference type="ChEBI" id="CHEBI:62890"/>
        <dbReference type="EC" id="2.5.1.3"/>
    </reaction>
</comment>